<protein>
    <recommendedName>
        <fullName evidence="3">DUF3558 domain-containing protein</fullName>
    </recommendedName>
</protein>
<comment type="caution">
    <text evidence="1">The sequence shown here is derived from an EMBL/GenBank/DDBJ whole genome shotgun (WGS) entry which is preliminary data.</text>
</comment>
<organism evidence="1 2">
    <name type="scientific">Streptomyces noursei</name>
    <name type="common">Streptomyces albulus</name>
    <dbReference type="NCBI Taxonomy" id="1971"/>
    <lineage>
        <taxon>Bacteria</taxon>
        <taxon>Bacillati</taxon>
        <taxon>Actinomycetota</taxon>
        <taxon>Actinomycetes</taxon>
        <taxon>Kitasatosporales</taxon>
        <taxon>Streptomycetaceae</taxon>
        <taxon>Streptomyces</taxon>
    </lineage>
</organism>
<dbReference type="Proteomes" id="UP000288351">
    <property type="component" value="Unassembled WGS sequence"/>
</dbReference>
<evidence type="ECO:0008006" key="3">
    <source>
        <dbReference type="Google" id="ProtNLM"/>
    </source>
</evidence>
<evidence type="ECO:0000313" key="1">
    <source>
        <dbReference type="EMBL" id="GCB93936.1"/>
    </source>
</evidence>
<reference evidence="1 2" key="1">
    <citation type="journal article" date="2019" name="Microbiol. Resour. Announc.">
        <title>Draft Genome Sequence of the Most Traditional epsilon-Poly-l-Lysine Producer, Streptomyces albulus NBRC14147.</title>
        <authorList>
            <person name="Yamanaka K."/>
            <person name="Hamano Y."/>
        </authorList>
    </citation>
    <scope>NUCLEOTIDE SEQUENCE [LARGE SCALE GENOMIC DNA]</scope>
    <source>
        <strain evidence="1 2">NBRC 14147</strain>
    </source>
</reference>
<dbReference type="PROSITE" id="PS51257">
    <property type="entry name" value="PROKAR_LIPOPROTEIN"/>
    <property type="match status" value="1"/>
</dbReference>
<accession>A0A401R8I9</accession>
<name>A0A401R8I9_STRNR</name>
<evidence type="ECO:0000313" key="2">
    <source>
        <dbReference type="Proteomes" id="UP000288351"/>
    </source>
</evidence>
<dbReference type="AlphaFoldDB" id="A0A401R8I9"/>
<proteinExistence type="predicted"/>
<gene>
    <name evidence="1" type="ORF">SALB_06727</name>
</gene>
<sequence>MWFGGRQKVPGFGAVVLAMTFALAGCGTGSKLGGSQAAENVLPPRDSMPTELGTVINKPSSRALNRKKCSFTADMPSGWCEDAVAEGHTGYGNGDGSKRLLFDVIVYRNDTAAKYAFRKWNTSIRHTPSKYRIVNADKFGSESMVFVGASGASRDDQQIVIHEGHFVGTVKFLGSGKRDALDATLSKMSDTFVKRMQKED</sequence>
<dbReference type="EMBL" id="BHXC01000007">
    <property type="protein sequence ID" value="GCB93936.1"/>
    <property type="molecule type" value="Genomic_DNA"/>
</dbReference>